<name>A0A482VIP1_ASBVE</name>
<accession>A0A482VIP1</accession>
<feature type="compositionally biased region" description="Polar residues" evidence="1">
    <location>
        <begin position="46"/>
        <end position="56"/>
    </location>
</feature>
<evidence type="ECO:0000256" key="1">
    <source>
        <dbReference type="SAM" id="MobiDB-lite"/>
    </source>
</evidence>
<protein>
    <submittedName>
        <fullName evidence="2">Uncharacterized protein</fullName>
    </submittedName>
</protein>
<gene>
    <name evidence="2" type="ORF">BDFB_003053</name>
</gene>
<dbReference type="OrthoDB" id="10395940at2759"/>
<dbReference type="Proteomes" id="UP000292052">
    <property type="component" value="Unassembled WGS sequence"/>
</dbReference>
<keyword evidence="3" id="KW-1185">Reference proteome</keyword>
<proteinExistence type="predicted"/>
<evidence type="ECO:0000313" key="2">
    <source>
        <dbReference type="EMBL" id="RZC32702.1"/>
    </source>
</evidence>
<organism evidence="2 3">
    <name type="scientific">Asbolus verrucosus</name>
    <name type="common">Desert ironclad beetle</name>
    <dbReference type="NCBI Taxonomy" id="1661398"/>
    <lineage>
        <taxon>Eukaryota</taxon>
        <taxon>Metazoa</taxon>
        <taxon>Ecdysozoa</taxon>
        <taxon>Arthropoda</taxon>
        <taxon>Hexapoda</taxon>
        <taxon>Insecta</taxon>
        <taxon>Pterygota</taxon>
        <taxon>Neoptera</taxon>
        <taxon>Endopterygota</taxon>
        <taxon>Coleoptera</taxon>
        <taxon>Polyphaga</taxon>
        <taxon>Cucujiformia</taxon>
        <taxon>Tenebrionidae</taxon>
        <taxon>Pimeliinae</taxon>
        <taxon>Asbolus</taxon>
    </lineage>
</organism>
<comment type="caution">
    <text evidence="2">The sequence shown here is derived from an EMBL/GenBank/DDBJ whole genome shotgun (WGS) entry which is preliminary data.</text>
</comment>
<reference evidence="2 3" key="1">
    <citation type="submission" date="2017-03" db="EMBL/GenBank/DDBJ databases">
        <title>Genome of the blue death feigning beetle - Asbolus verrucosus.</title>
        <authorList>
            <person name="Rider S.D."/>
        </authorList>
    </citation>
    <scope>NUCLEOTIDE SEQUENCE [LARGE SCALE GENOMIC DNA]</scope>
    <source>
        <strain evidence="2">Butters</strain>
        <tissue evidence="2">Head and leg muscle</tissue>
    </source>
</reference>
<evidence type="ECO:0000313" key="3">
    <source>
        <dbReference type="Proteomes" id="UP000292052"/>
    </source>
</evidence>
<dbReference type="EMBL" id="QDEB01095211">
    <property type="protein sequence ID" value="RZC32702.1"/>
    <property type="molecule type" value="Genomic_DNA"/>
</dbReference>
<sequence>MSQLSQLSESGFSDIIPDVDTFIEENGMTEHVGQLMQEIPSKNKHFLNSNEVSQNNRTERHCG</sequence>
<feature type="region of interest" description="Disordered" evidence="1">
    <location>
        <begin position="43"/>
        <end position="63"/>
    </location>
</feature>
<dbReference type="AlphaFoldDB" id="A0A482VIP1"/>